<name>A0A9D1A495_9FIRM</name>
<dbReference type="InterPro" id="IPR002197">
    <property type="entry name" value="HTH_Fis"/>
</dbReference>
<dbReference type="SUPFAM" id="SSF46689">
    <property type="entry name" value="Homeodomain-like"/>
    <property type="match status" value="1"/>
</dbReference>
<sequence length="115" mass="13728">MDLQAYPIWKNRKFFGAVLISRDVTALHHLDQELRRRTGTVYRDSGKTYEKALLQDGPLTDQVHAFERQVILRELEKNDWNRTQTMETLEISRRTFYRKCAELGIKEEKERAQDD</sequence>
<dbReference type="GO" id="GO:0043565">
    <property type="term" value="F:sequence-specific DNA binding"/>
    <property type="evidence" value="ECO:0007669"/>
    <property type="project" value="InterPro"/>
</dbReference>
<comment type="caution">
    <text evidence="2">The sequence shown here is derived from an EMBL/GenBank/DDBJ whole genome shotgun (WGS) entry which is preliminary data.</text>
</comment>
<dbReference type="Gene3D" id="1.10.10.60">
    <property type="entry name" value="Homeodomain-like"/>
    <property type="match status" value="1"/>
</dbReference>
<feature type="domain" description="DNA binding HTH" evidence="1">
    <location>
        <begin position="65"/>
        <end position="100"/>
    </location>
</feature>
<evidence type="ECO:0000259" key="1">
    <source>
        <dbReference type="Pfam" id="PF02954"/>
    </source>
</evidence>
<evidence type="ECO:0000313" key="2">
    <source>
        <dbReference type="EMBL" id="HIR04538.1"/>
    </source>
</evidence>
<accession>A0A9D1A495</accession>
<proteinExistence type="predicted"/>
<protein>
    <recommendedName>
        <fullName evidence="1">DNA binding HTH domain-containing protein</fullName>
    </recommendedName>
</protein>
<dbReference type="EMBL" id="DVGC01000003">
    <property type="protein sequence ID" value="HIR04538.1"/>
    <property type="molecule type" value="Genomic_DNA"/>
</dbReference>
<dbReference type="Proteomes" id="UP000824250">
    <property type="component" value="Unassembled WGS sequence"/>
</dbReference>
<reference evidence="2" key="1">
    <citation type="submission" date="2020-10" db="EMBL/GenBank/DDBJ databases">
        <authorList>
            <person name="Gilroy R."/>
        </authorList>
    </citation>
    <scope>NUCLEOTIDE SEQUENCE</scope>
    <source>
        <strain evidence="2">CHK180-2868</strain>
    </source>
</reference>
<evidence type="ECO:0000313" key="3">
    <source>
        <dbReference type="Proteomes" id="UP000824250"/>
    </source>
</evidence>
<dbReference type="Pfam" id="PF02954">
    <property type="entry name" value="HTH_8"/>
    <property type="match status" value="1"/>
</dbReference>
<dbReference type="AlphaFoldDB" id="A0A9D1A495"/>
<gene>
    <name evidence="2" type="ORF">IAB28_01000</name>
</gene>
<organism evidence="2 3">
    <name type="scientific">Candidatus Copromonas faecavium</name>
    <name type="common">nom. illeg.</name>
    <dbReference type="NCBI Taxonomy" id="2840740"/>
    <lineage>
        <taxon>Bacteria</taxon>
        <taxon>Bacillati</taxon>
        <taxon>Bacillota</taxon>
        <taxon>Clostridia</taxon>
        <taxon>Lachnospirales</taxon>
        <taxon>Lachnospiraceae</taxon>
        <taxon>Candidatus Copromonas (nom. illeg.)</taxon>
    </lineage>
</organism>
<reference evidence="2" key="2">
    <citation type="journal article" date="2021" name="PeerJ">
        <title>Extensive microbial diversity within the chicken gut microbiome revealed by metagenomics and culture.</title>
        <authorList>
            <person name="Gilroy R."/>
            <person name="Ravi A."/>
            <person name="Getino M."/>
            <person name="Pursley I."/>
            <person name="Horton D.L."/>
            <person name="Alikhan N.F."/>
            <person name="Baker D."/>
            <person name="Gharbi K."/>
            <person name="Hall N."/>
            <person name="Watson M."/>
            <person name="Adriaenssens E.M."/>
            <person name="Foster-Nyarko E."/>
            <person name="Jarju S."/>
            <person name="Secka A."/>
            <person name="Antonio M."/>
            <person name="Oren A."/>
            <person name="Chaudhuri R.R."/>
            <person name="La Ragione R."/>
            <person name="Hildebrand F."/>
            <person name="Pallen M.J."/>
        </authorList>
    </citation>
    <scope>NUCLEOTIDE SEQUENCE</scope>
    <source>
        <strain evidence="2">CHK180-2868</strain>
    </source>
</reference>
<dbReference type="InterPro" id="IPR009057">
    <property type="entry name" value="Homeodomain-like_sf"/>
</dbReference>